<dbReference type="PANTHER" id="PTHR43409">
    <property type="entry name" value="ANAEROBIC MAGNESIUM-PROTOPORPHYRIN IX MONOMETHYL ESTER CYCLASE-RELATED"/>
    <property type="match status" value="1"/>
</dbReference>
<dbReference type="SFLD" id="SFLDF00324">
    <property type="entry name" value="bacteriocin_maturation"/>
    <property type="match status" value="1"/>
</dbReference>
<dbReference type="OrthoDB" id="9801424at2"/>
<comment type="cofactor">
    <cofactor evidence="1">
        <name>[4Fe-4S] cluster</name>
        <dbReference type="ChEBI" id="CHEBI:49883"/>
    </cofactor>
</comment>
<organism evidence="7 8">
    <name type="scientific">Cereibacter ovatus</name>
    <dbReference type="NCBI Taxonomy" id="439529"/>
    <lineage>
        <taxon>Bacteria</taxon>
        <taxon>Pseudomonadati</taxon>
        <taxon>Pseudomonadota</taxon>
        <taxon>Alphaproteobacteria</taxon>
        <taxon>Rhodobacterales</taxon>
        <taxon>Paracoccaceae</taxon>
        <taxon>Cereibacter</taxon>
    </lineage>
</organism>
<dbReference type="GO" id="GO:0003824">
    <property type="term" value="F:catalytic activity"/>
    <property type="evidence" value="ECO:0007669"/>
    <property type="project" value="InterPro"/>
</dbReference>
<dbReference type="InterPro" id="IPR023984">
    <property type="entry name" value="rSAM_ocin_1"/>
</dbReference>
<gene>
    <name evidence="7" type="ORF">SAMN05878503_10812</name>
</gene>
<keyword evidence="4" id="KW-0408">Iron</keyword>
<dbReference type="InterPro" id="IPR023404">
    <property type="entry name" value="rSAM_horseshoe"/>
</dbReference>
<evidence type="ECO:0000256" key="4">
    <source>
        <dbReference type="ARBA" id="ARBA00023004"/>
    </source>
</evidence>
<proteinExistence type="predicted"/>
<dbReference type="PANTHER" id="PTHR43409:SF7">
    <property type="entry name" value="BLL1977 PROTEIN"/>
    <property type="match status" value="1"/>
</dbReference>
<evidence type="ECO:0000256" key="5">
    <source>
        <dbReference type="ARBA" id="ARBA00023014"/>
    </source>
</evidence>
<protein>
    <submittedName>
        <fullName evidence="7">Ribosomal peptide maturation radical SAM protein 1</fullName>
    </submittedName>
</protein>
<keyword evidence="8" id="KW-1185">Reference proteome</keyword>
<dbReference type="NCBIfam" id="TIGR03975">
    <property type="entry name" value="rSAM_ocin_1"/>
    <property type="match status" value="1"/>
</dbReference>
<evidence type="ECO:0000259" key="6">
    <source>
        <dbReference type="PROSITE" id="PS51918"/>
    </source>
</evidence>
<sequence length="650" mass="72670">MTRPFTPPAPAPAPSPNVVFAYMPWATTTRPSLALGILGAICHQEAVPVQTFYANLDMSARIGFEAAGRMANERCLYGLSEHLFACDMFGPEVLSSDTYLSALAELALPDTFKDMAYLHHLRDEAVPAFLDALEARIVAACPTVLGLSSTFNQVMGSLAIAARIKRRMPQVRVIAGGACFDDEMGQEYHRALPGVLDHVFMGEAEPAFREFLRRVKAGRPTTDIPGVTWWDGDRLHLLPGGPLADLADSPAPDYDDFFAERDRVRTGTGRIFNIEFLPFEGSRGCWWGQKNHCVFCGINPDLMGFREKPVDRVVSEMVSLSQRYRVVSLTASDYIVSRKHRRELFGRLAELDLDIECFYEVRADLHKDELAAMQRAGIVKVQPGIESFSTELLRLMKKGTSRIRHVQFLRWAKEYGIHLSYNILNGFPGEQAEWYRDMAAFLPQIRHLQPPLHNVHRVEMHRFSPLFRDRVALGVDDYQLRQDYCFNFPEGLVDPLKVGYFFSFSAGTVLDPEGYVAPLKAVLADWIEAHAGKIAPGFQYQIGPGFTRIVDSRGLEDRYVDLAGLHQDIFLLCDEITTIERLEKDLRPLWPAEVAAGKVAACVDEMVASGLLMREDSSVLMLPVARHTRSTADLRAYVLGDGVAQGVAAE</sequence>
<dbReference type="PROSITE" id="PS51918">
    <property type="entry name" value="RADICAL_SAM"/>
    <property type="match status" value="1"/>
</dbReference>
<evidence type="ECO:0000256" key="3">
    <source>
        <dbReference type="ARBA" id="ARBA00022723"/>
    </source>
</evidence>
<reference evidence="8" key="1">
    <citation type="submission" date="2017-08" db="EMBL/GenBank/DDBJ databases">
        <authorList>
            <person name="Varghese N."/>
            <person name="Submissions S."/>
        </authorList>
    </citation>
    <scope>NUCLEOTIDE SEQUENCE [LARGE SCALE GENOMIC DNA]</scope>
    <source>
        <strain evidence="8">JA234</strain>
    </source>
</reference>
<dbReference type="SUPFAM" id="SSF102114">
    <property type="entry name" value="Radical SAM enzymes"/>
    <property type="match status" value="1"/>
</dbReference>
<dbReference type="InterPro" id="IPR058240">
    <property type="entry name" value="rSAM_sf"/>
</dbReference>
<dbReference type="Pfam" id="PF04055">
    <property type="entry name" value="Radical_SAM"/>
    <property type="match status" value="1"/>
</dbReference>
<dbReference type="Gene3D" id="3.40.50.280">
    <property type="entry name" value="Cobalamin-binding domain"/>
    <property type="match status" value="1"/>
</dbReference>
<evidence type="ECO:0000313" key="8">
    <source>
        <dbReference type="Proteomes" id="UP000219467"/>
    </source>
</evidence>
<evidence type="ECO:0000256" key="2">
    <source>
        <dbReference type="ARBA" id="ARBA00022691"/>
    </source>
</evidence>
<dbReference type="GO" id="GO:0005829">
    <property type="term" value="C:cytosol"/>
    <property type="evidence" value="ECO:0007669"/>
    <property type="project" value="TreeGrafter"/>
</dbReference>
<dbReference type="GO" id="GO:0051536">
    <property type="term" value="F:iron-sulfur cluster binding"/>
    <property type="evidence" value="ECO:0007669"/>
    <property type="project" value="UniProtKB-KW"/>
</dbReference>
<evidence type="ECO:0000313" key="7">
    <source>
        <dbReference type="EMBL" id="SNX71059.1"/>
    </source>
</evidence>
<accession>A0A285CU06</accession>
<dbReference type="InterPro" id="IPR007197">
    <property type="entry name" value="rSAM"/>
</dbReference>
<dbReference type="SFLD" id="SFLDS00029">
    <property type="entry name" value="Radical_SAM"/>
    <property type="match status" value="1"/>
</dbReference>
<keyword evidence="2" id="KW-0949">S-adenosyl-L-methionine</keyword>
<dbReference type="EMBL" id="OAOQ01000008">
    <property type="protein sequence ID" value="SNX71059.1"/>
    <property type="molecule type" value="Genomic_DNA"/>
</dbReference>
<dbReference type="SMART" id="SM00729">
    <property type="entry name" value="Elp3"/>
    <property type="match status" value="1"/>
</dbReference>
<dbReference type="GO" id="GO:0046872">
    <property type="term" value="F:metal ion binding"/>
    <property type="evidence" value="ECO:0007669"/>
    <property type="project" value="UniProtKB-KW"/>
</dbReference>
<dbReference type="RefSeq" id="WP_097030598.1">
    <property type="nucleotide sequence ID" value="NZ_OAOQ01000008.1"/>
</dbReference>
<dbReference type="CDD" id="cd01335">
    <property type="entry name" value="Radical_SAM"/>
    <property type="match status" value="1"/>
</dbReference>
<keyword evidence="3" id="KW-0479">Metal-binding</keyword>
<dbReference type="AlphaFoldDB" id="A0A285CU06"/>
<dbReference type="Gene3D" id="3.80.30.20">
    <property type="entry name" value="tm_1862 like domain"/>
    <property type="match status" value="1"/>
</dbReference>
<dbReference type="Proteomes" id="UP000219467">
    <property type="component" value="Unassembled WGS sequence"/>
</dbReference>
<dbReference type="InterPro" id="IPR051198">
    <property type="entry name" value="BchE-like"/>
</dbReference>
<feature type="domain" description="Radical SAM core" evidence="6">
    <location>
        <begin position="266"/>
        <end position="489"/>
    </location>
</feature>
<evidence type="ECO:0000256" key="1">
    <source>
        <dbReference type="ARBA" id="ARBA00001966"/>
    </source>
</evidence>
<dbReference type="InterPro" id="IPR006638">
    <property type="entry name" value="Elp3/MiaA/NifB-like_rSAM"/>
</dbReference>
<dbReference type="SFLD" id="SFLDG01082">
    <property type="entry name" value="B12-binding_domain_containing"/>
    <property type="match status" value="1"/>
</dbReference>
<keyword evidence="5" id="KW-0411">Iron-sulfur</keyword>
<name>A0A285CU06_9RHOB</name>